<dbReference type="PANTHER" id="PTHR43547">
    <property type="entry name" value="TWO-COMPONENT HISTIDINE KINASE"/>
    <property type="match status" value="1"/>
</dbReference>
<accession>A0A0E9M2Y8</accession>
<dbReference type="GO" id="GO:0000155">
    <property type="term" value="F:phosphorelay sensor kinase activity"/>
    <property type="evidence" value="ECO:0007669"/>
    <property type="project" value="TreeGrafter"/>
</dbReference>
<dbReference type="GO" id="GO:0003677">
    <property type="term" value="F:DNA binding"/>
    <property type="evidence" value="ECO:0007669"/>
    <property type="project" value="UniProtKB-KW"/>
</dbReference>
<evidence type="ECO:0000313" key="3">
    <source>
        <dbReference type="Proteomes" id="UP000032900"/>
    </source>
</evidence>
<sequence>MSRLKTSRSNYEYMITKEKNLLFLLLSLSVSMECAFSQQIPFESLTMRDGLSSYYVTDITQDKSGFLWFATKHGVSRFNGSKFTLYYKDTSGEALNSNEISAIKADTIHNKVWIAHRWNGINVFDGVSETFSSYKHDKNKHNSLISNEILDICISSTGDVWMATAKGLQLYDAANDGFTHFNNTTVKGFPDDVVLTLSEGPNGEIYLGHLQHGFSIFNPFTQEIKNYKHATTGKNTLPDNTVNAIHAGPPSKVWLATNSGLSQFDWATEKFQNFRDIGDIHPTIKKRVLHVFQDKNGRVWAGTESDLCYFDIHDFEEIVAEKKDVNHMFIQDIYQGISNPTVLVVFEDAFGNIWIGSNGAAPVLLPTNPRFLTAGPSTKSPAQLTD</sequence>
<proteinExistence type="predicted"/>
<gene>
    <name evidence="2" type="ORF">JCM15548_14317</name>
</gene>
<dbReference type="Pfam" id="PF07494">
    <property type="entry name" value="Reg_prop"/>
    <property type="match status" value="3"/>
</dbReference>
<organism evidence="2 3">
    <name type="scientific">Geofilum rubicundum JCM 15548</name>
    <dbReference type="NCBI Taxonomy" id="1236989"/>
    <lineage>
        <taxon>Bacteria</taxon>
        <taxon>Pseudomonadati</taxon>
        <taxon>Bacteroidota</taxon>
        <taxon>Bacteroidia</taxon>
        <taxon>Marinilabiliales</taxon>
        <taxon>Marinilabiliaceae</taxon>
        <taxon>Geofilum</taxon>
    </lineage>
</organism>
<evidence type="ECO:0000256" key="1">
    <source>
        <dbReference type="ARBA" id="ARBA00022553"/>
    </source>
</evidence>
<keyword evidence="3" id="KW-1185">Reference proteome</keyword>
<reference evidence="2 3" key="1">
    <citation type="journal article" date="2015" name="Microbes Environ.">
        <title>Distribution and evolution of nitrogen fixation genes in the phylum bacteroidetes.</title>
        <authorList>
            <person name="Inoue J."/>
            <person name="Oshima K."/>
            <person name="Suda W."/>
            <person name="Sakamoto M."/>
            <person name="Iino T."/>
            <person name="Noda S."/>
            <person name="Hongoh Y."/>
            <person name="Hattori M."/>
            <person name="Ohkuma M."/>
        </authorList>
    </citation>
    <scope>NUCLEOTIDE SEQUENCE [LARGE SCALE GENOMIC DNA]</scope>
    <source>
        <strain evidence="2">JCM 15548</strain>
    </source>
</reference>
<dbReference type="Proteomes" id="UP000032900">
    <property type="component" value="Unassembled WGS sequence"/>
</dbReference>
<dbReference type="InterPro" id="IPR015943">
    <property type="entry name" value="WD40/YVTN_repeat-like_dom_sf"/>
</dbReference>
<dbReference type="EMBL" id="BAZW01000068">
    <property type="protein sequence ID" value="GAO31904.1"/>
    <property type="molecule type" value="Genomic_DNA"/>
</dbReference>
<keyword evidence="2" id="KW-0238">DNA-binding</keyword>
<dbReference type="AlphaFoldDB" id="A0A0E9M2Y8"/>
<comment type="caution">
    <text evidence="2">The sequence shown here is derived from an EMBL/GenBank/DDBJ whole genome shotgun (WGS) entry which is preliminary data.</text>
</comment>
<dbReference type="SUPFAM" id="SSF63829">
    <property type="entry name" value="Calcium-dependent phosphotriesterase"/>
    <property type="match status" value="1"/>
</dbReference>
<dbReference type="InterPro" id="IPR011110">
    <property type="entry name" value="Reg_prop"/>
</dbReference>
<protein>
    <submittedName>
        <fullName evidence="2">DNA-binding response regulator, AraC family</fullName>
    </submittedName>
</protein>
<evidence type="ECO:0000313" key="2">
    <source>
        <dbReference type="EMBL" id="GAO31904.1"/>
    </source>
</evidence>
<name>A0A0E9M2Y8_9BACT</name>
<keyword evidence="1" id="KW-0597">Phosphoprotein</keyword>
<dbReference type="PANTHER" id="PTHR43547:SF2">
    <property type="entry name" value="HYBRID SIGNAL TRANSDUCTION HISTIDINE KINASE C"/>
    <property type="match status" value="1"/>
</dbReference>
<dbReference type="STRING" id="1236989.JCM15548_14317"/>
<dbReference type="Gene3D" id="2.130.10.10">
    <property type="entry name" value="YVTN repeat-like/Quinoprotein amine dehydrogenase"/>
    <property type="match status" value="1"/>
</dbReference>